<dbReference type="STRING" id="1616788.AR543_08030"/>
<dbReference type="RefSeq" id="WP_060533384.1">
    <property type="nucleotide sequence ID" value="NZ_CP013023.1"/>
</dbReference>
<dbReference type="KEGG" id="pbv:AR543_08030"/>
<dbReference type="Proteomes" id="UP000078148">
    <property type="component" value="Chromosome"/>
</dbReference>
<accession>A0A172ZFN4</accession>
<gene>
    <name evidence="1" type="ORF">AR543_08030</name>
</gene>
<organism evidence="1 2">
    <name type="scientific">Paenibacillus bovis</name>
    <dbReference type="NCBI Taxonomy" id="1616788"/>
    <lineage>
        <taxon>Bacteria</taxon>
        <taxon>Bacillati</taxon>
        <taxon>Bacillota</taxon>
        <taxon>Bacilli</taxon>
        <taxon>Bacillales</taxon>
        <taxon>Paenibacillaceae</taxon>
        <taxon>Paenibacillus</taxon>
    </lineage>
</organism>
<reference evidence="2" key="1">
    <citation type="submission" date="2015-10" db="EMBL/GenBank/DDBJ databases">
        <title>Genome of Paenibacillus bovis sp. nov.</title>
        <authorList>
            <person name="Wu Z."/>
            <person name="Gao C."/>
            <person name="Liu Z."/>
            <person name="Zheng H."/>
        </authorList>
    </citation>
    <scope>NUCLEOTIDE SEQUENCE [LARGE SCALE GENOMIC DNA]</scope>
    <source>
        <strain evidence="2">BD3526</strain>
    </source>
</reference>
<evidence type="ECO:0000313" key="2">
    <source>
        <dbReference type="Proteomes" id="UP000078148"/>
    </source>
</evidence>
<evidence type="ECO:0008006" key="3">
    <source>
        <dbReference type="Google" id="ProtNLM"/>
    </source>
</evidence>
<sequence>MNNNCLVCGYDQLEEPQYVKEVPSYEICPFCGFEAGFDDDAASYPLTIPEYRAKWLKNSTSWFAPTDKPENWALKEQLKNINFEV</sequence>
<keyword evidence="2" id="KW-1185">Reference proteome</keyword>
<dbReference type="EMBL" id="CP013023">
    <property type="protein sequence ID" value="ANF95960.1"/>
    <property type="molecule type" value="Genomic_DNA"/>
</dbReference>
<dbReference type="OrthoDB" id="1456570at2"/>
<evidence type="ECO:0000313" key="1">
    <source>
        <dbReference type="EMBL" id="ANF95960.1"/>
    </source>
</evidence>
<proteinExistence type="predicted"/>
<dbReference type="AlphaFoldDB" id="A0A172ZFN4"/>
<protein>
    <recommendedName>
        <fullName evidence="3">Cysteine-rich CPCC domain-containing protein</fullName>
    </recommendedName>
</protein>
<reference evidence="1 2" key="2">
    <citation type="journal article" date="2016" name="Int. J. Syst. Evol. Microbiol.">
        <title>Paenibacillus bovis sp. nov., isolated from raw yak (Bos grunniens) milk.</title>
        <authorList>
            <person name="Gao C."/>
            <person name="Han J."/>
            <person name="Liu Z."/>
            <person name="Xu X."/>
            <person name="Hang F."/>
            <person name="Wu Z."/>
        </authorList>
    </citation>
    <scope>NUCLEOTIDE SEQUENCE [LARGE SCALE GENOMIC DNA]</scope>
    <source>
        <strain evidence="1 2">BD3526</strain>
    </source>
</reference>
<name>A0A172ZFN4_9BACL</name>